<organism evidence="13 14">
    <name type="scientific">Hyaloscypha variabilis (strain UAMH 11265 / GT02V1 / F)</name>
    <name type="common">Meliniomyces variabilis</name>
    <dbReference type="NCBI Taxonomy" id="1149755"/>
    <lineage>
        <taxon>Eukaryota</taxon>
        <taxon>Fungi</taxon>
        <taxon>Dikarya</taxon>
        <taxon>Ascomycota</taxon>
        <taxon>Pezizomycotina</taxon>
        <taxon>Leotiomycetes</taxon>
        <taxon>Helotiales</taxon>
        <taxon>Hyaloscyphaceae</taxon>
        <taxon>Hyaloscypha</taxon>
        <taxon>Hyaloscypha variabilis</taxon>
    </lineage>
</organism>
<evidence type="ECO:0000256" key="7">
    <source>
        <dbReference type="ARBA" id="ARBA00022989"/>
    </source>
</evidence>
<dbReference type="EC" id="2.3.1.-" evidence="12"/>
<keyword evidence="3 12" id="KW-0444">Lipid biosynthesis</keyword>
<dbReference type="PANTHER" id="PTHR11157">
    <property type="entry name" value="FATTY ACID ACYL TRANSFERASE-RELATED"/>
    <property type="match status" value="1"/>
</dbReference>
<keyword evidence="7 12" id="KW-1133">Transmembrane helix</keyword>
<evidence type="ECO:0000256" key="10">
    <source>
        <dbReference type="ARBA" id="ARBA00023160"/>
    </source>
</evidence>
<comment type="catalytic activity">
    <reaction evidence="11">
        <text>a very-long-chain acyl-CoA + malonyl-CoA + H(+) = a very-long-chain 3-oxoacyl-CoA + CO2 + CoA</text>
        <dbReference type="Rhea" id="RHEA:32727"/>
        <dbReference type="ChEBI" id="CHEBI:15378"/>
        <dbReference type="ChEBI" id="CHEBI:16526"/>
        <dbReference type="ChEBI" id="CHEBI:57287"/>
        <dbReference type="ChEBI" id="CHEBI:57384"/>
        <dbReference type="ChEBI" id="CHEBI:90725"/>
        <dbReference type="ChEBI" id="CHEBI:90736"/>
        <dbReference type="EC" id="2.3.1.199"/>
    </reaction>
</comment>
<comment type="similarity">
    <text evidence="2 12">Belongs to the ELO family.</text>
</comment>
<accession>A0A2J6S4V9</accession>
<name>A0A2J6S4V9_HYAVF</name>
<dbReference type="AlphaFoldDB" id="A0A2J6S4V9"/>
<dbReference type="GO" id="GO:0030148">
    <property type="term" value="P:sphingolipid biosynthetic process"/>
    <property type="evidence" value="ECO:0007669"/>
    <property type="project" value="TreeGrafter"/>
</dbReference>
<keyword evidence="4 12" id="KW-0808">Transferase</keyword>
<keyword evidence="8 12" id="KW-0443">Lipid metabolism</keyword>
<dbReference type="PANTHER" id="PTHR11157:SF134">
    <property type="entry name" value="ELONGATION OF FATTY ACIDS PROTEIN 1-RELATED"/>
    <property type="match status" value="1"/>
</dbReference>
<dbReference type="EMBL" id="KZ613940">
    <property type="protein sequence ID" value="PMD45806.1"/>
    <property type="molecule type" value="Genomic_DNA"/>
</dbReference>
<evidence type="ECO:0000256" key="9">
    <source>
        <dbReference type="ARBA" id="ARBA00023136"/>
    </source>
</evidence>
<evidence type="ECO:0000313" key="14">
    <source>
        <dbReference type="Proteomes" id="UP000235786"/>
    </source>
</evidence>
<feature type="transmembrane region" description="Helical" evidence="12">
    <location>
        <begin position="184"/>
        <end position="203"/>
    </location>
</feature>
<dbReference type="GO" id="GO:0009922">
    <property type="term" value="F:fatty acid elongase activity"/>
    <property type="evidence" value="ECO:0007669"/>
    <property type="project" value="UniProtKB-EC"/>
</dbReference>
<comment type="catalytic activity">
    <reaction evidence="12">
        <text>an acyl-CoA + malonyl-CoA + H(+) = a 3-oxoacyl-CoA + CO2 + CoA</text>
        <dbReference type="Rhea" id="RHEA:50252"/>
        <dbReference type="ChEBI" id="CHEBI:15378"/>
        <dbReference type="ChEBI" id="CHEBI:16526"/>
        <dbReference type="ChEBI" id="CHEBI:57287"/>
        <dbReference type="ChEBI" id="CHEBI:57384"/>
        <dbReference type="ChEBI" id="CHEBI:58342"/>
        <dbReference type="ChEBI" id="CHEBI:90726"/>
    </reaction>
    <physiologicalReaction direction="left-to-right" evidence="12">
        <dbReference type="Rhea" id="RHEA:50253"/>
    </physiologicalReaction>
</comment>
<dbReference type="Pfam" id="PF01151">
    <property type="entry name" value="ELO"/>
    <property type="match status" value="1"/>
</dbReference>
<sequence length="344" mass="38675">MSFPSGFSAHGPAVIGPISLSPWTNFNKAWTAIMGYPAEDFKFVPGKTPFSILTETVAMIALYVVVIFGGREIMRNREPYKLNALFMAHNFILTAISGALLVLFAEQLIPTLWRGGLYENICGASGWTQPLVVLYYLNYLVKYIELIDTVFLMVKKKPLTFLHCYHHPATALLCYTQLIGHTSVSWVPITLNLTVHVVMYWYYFQSARGIRVSWKEWITRLQITQFVIDLGFVYFASWDYFTSTYVPSLPHVGTCAGEPFAAIAGDVILSSYLVLFISFYIATYKKMSNRRSSAKTAKIAQQAERKMEKAEVPTMNDAAEKASQAVSAVNTGMHNISQNNNVFS</sequence>
<feature type="transmembrane region" description="Helical" evidence="12">
    <location>
        <begin position="82"/>
        <end position="105"/>
    </location>
</feature>
<dbReference type="InterPro" id="IPR002076">
    <property type="entry name" value="ELO_fam"/>
</dbReference>
<gene>
    <name evidence="13" type="ORF">L207DRAFT_420548</name>
</gene>
<feature type="transmembrane region" description="Helical" evidence="12">
    <location>
        <begin position="261"/>
        <end position="282"/>
    </location>
</feature>
<evidence type="ECO:0000256" key="8">
    <source>
        <dbReference type="ARBA" id="ARBA00023098"/>
    </source>
</evidence>
<reference evidence="13 14" key="1">
    <citation type="submission" date="2016-04" db="EMBL/GenBank/DDBJ databases">
        <title>A degradative enzymes factory behind the ericoid mycorrhizal symbiosis.</title>
        <authorList>
            <consortium name="DOE Joint Genome Institute"/>
            <person name="Martino E."/>
            <person name="Morin E."/>
            <person name="Grelet G."/>
            <person name="Kuo A."/>
            <person name="Kohler A."/>
            <person name="Daghino S."/>
            <person name="Barry K."/>
            <person name="Choi C."/>
            <person name="Cichocki N."/>
            <person name="Clum A."/>
            <person name="Copeland A."/>
            <person name="Hainaut M."/>
            <person name="Haridas S."/>
            <person name="Labutti K."/>
            <person name="Lindquist E."/>
            <person name="Lipzen A."/>
            <person name="Khouja H.-R."/>
            <person name="Murat C."/>
            <person name="Ohm R."/>
            <person name="Olson A."/>
            <person name="Spatafora J."/>
            <person name="Veneault-Fourrey C."/>
            <person name="Henrissat B."/>
            <person name="Grigoriev I."/>
            <person name="Martin F."/>
            <person name="Perotto S."/>
        </authorList>
    </citation>
    <scope>NUCLEOTIDE SEQUENCE [LARGE SCALE GENOMIC DNA]</scope>
    <source>
        <strain evidence="13 14">F</strain>
    </source>
</reference>
<keyword evidence="10 12" id="KW-0275">Fatty acid biosynthesis</keyword>
<dbReference type="GO" id="GO:0034626">
    <property type="term" value="P:fatty acid elongation, polyunsaturated fatty acid"/>
    <property type="evidence" value="ECO:0007669"/>
    <property type="project" value="TreeGrafter"/>
</dbReference>
<evidence type="ECO:0000256" key="4">
    <source>
        <dbReference type="ARBA" id="ARBA00022679"/>
    </source>
</evidence>
<evidence type="ECO:0000256" key="11">
    <source>
        <dbReference type="ARBA" id="ARBA00047375"/>
    </source>
</evidence>
<feature type="transmembrane region" description="Helical" evidence="12">
    <location>
        <begin position="223"/>
        <end position="241"/>
    </location>
</feature>
<keyword evidence="5 12" id="KW-0812">Transmembrane</keyword>
<evidence type="ECO:0000256" key="6">
    <source>
        <dbReference type="ARBA" id="ARBA00022832"/>
    </source>
</evidence>
<keyword evidence="9 12" id="KW-0472">Membrane</keyword>
<evidence type="ECO:0000256" key="2">
    <source>
        <dbReference type="ARBA" id="ARBA00007263"/>
    </source>
</evidence>
<feature type="transmembrane region" description="Helical" evidence="12">
    <location>
        <begin position="50"/>
        <end position="70"/>
    </location>
</feature>
<dbReference type="GO" id="GO:0042761">
    <property type="term" value="P:very long-chain fatty acid biosynthetic process"/>
    <property type="evidence" value="ECO:0007669"/>
    <property type="project" value="TreeGrafter"/>
</dbReference>
<evidence type="ECO:0000256" key="12">
    <source>
        <dbReference type="RuleBase" id="RU361115"/>
    </source>
</evidence>
<dbReference type="STRING" id="1149755.A0A2J6S4V9"/>
<proteinExistence type="inferred from homology"/>
<evidence type="ECO:0000313" key="13">
    <source>
        <dbReference type="EMBL" id="PMD45806.1"/>
    </source>
</evidence>
<dbReference type="GO" id="GO:0019367">
    <property type="term" value="P:fatty acid elongation, saturated fatty acid"/>
    <property type="evidence" value="ECO:0007669"/>
    <property type="project" value="TreeGrafter"/>
</dbReference>
<evidence type="ECO:0000256" key="3">
    <source>
        <dbReference type="ARBA" id="ARBA00022516"/>
    </source>
</evidence>
<dbReference type="GO" id="GO:0005789">
    <property type="term" value="C:endoplasmic reticulum membrane"/>
    <property type="evidence" value="ECO:0007669"/>
    <property type="project" value="TreeGrafter"/>
</dbReference>
<dbReference type="OrthoDB" id="434092at2759"/>
<dbReference type="Proteomes" id="UP000235786">
    <property type="component" value="Unassembled WGS sequence"/>
</dbReference>
<keyword evidence="6 12" id="KW-0276">Fatty acid metabolism</keyword>
<comment type="subcellular location">
    <subcellularLocation>
        <location evidence="1">Membrane</location>
        <topology evidence="1">Multi-pass membrane protein</topology>
    </subcellularLocation>
</comment>
<keyword evidence="14" id="KW-1185">Reference proteome</keyword>
<dbReference type="GO" id="GO:0034625">
    <property type="term" value="P:fatty acid elongation, monounsaturated fatty acid"/>
    <property type="evidence" value="ECO:0007669"/>
    <property type="project" value="TreeGrafter"/>
</dbReference>
<evidence type="ECO:0000256" key="5">
    <source>
        <dbReference type="ARBA" id="ARBA00022692"/>
    </source>
</evidence>
<evidence type="ECO:0000256" key="1">
    <source>
        <dbReference type="ARBA" id="ARBA00004141"/>
    </source>
</evidence>
<protein>
    <recommendedName>
        <fullName evidence="12">Elongation of fatty acids protein</fullName>
        <ecNumber evidence="12">2.3.1.-</ecNumber>
    </recommendedName>
</protein>